<name>A0A6B3LWX3_9BACT</name>
<evidence type="ECO:0000313" key="4">
    <source>
        <dbReference type="EMBL" id="NEM98110.1"/>
    </source>
</evidence>
<keyword evidence="1" id="KW-0732">Signal</keyword>
<dbReference type="GO" id="GO:0008236">
    <property type="term" value="F:serine-type peptidase activity"/>
    <property type="evidence" value="ECO:0007669"/>
    <property type="project" value="InterPro"/>
</dbReference>
<feature type="signal peptide" evidence="1">
    <location>
        <begin position="1"/>
        <end position="25"/>
    </location>
</feature>
<proteinExistence type="predicted"/>
<evidence type="ECO:0000256" key="1">
    <source>
        <dbReference type="SAM" id="SignalP"/>
    </source>
</evidence>
<dbReference type="InterPro" id="IPR050278">
    <property type="entry name" value="Serine_Prot_S9B/DPPIV"/>
</dbReference>
<dbReference type="PANTHER" id="PTHR11731">
    <property type="entry name" value="PROTEASE FAMILY S9B,C DIPEPTIDYL-PEPTIDASE IV-RELATED"/>
    <property type="match status" value="1"/>
</dbReference>
<protein>
    <submittedName>
        <fullName evidence="4">S9 family peptidase</fullName>
    </submittedName>
</protein>
<dbReference type="EMBL" id="JAAGWD010000004">
    <property type="protein sequence ID" value="NEM98110.1"/>
    <property type="molecule type" value="Genomic_DNA"/>
</dbReference>
<dbReference type="Pfam" id="PF00930">
    <property type="entry name" value="DPPIV_N"/>
    <property type="match status" value="1"/>
</dbReference>
<dbReference type="PANTHER" id="PTHR11731:SF193">
    <property type="entry name" value="DIPEPTIDYL PEPTIDASE 9"/>
    <property type="match status" value="1"/>
</dbReference>
<gene>
    <name evidence="4" type="ORF">GXP69_10420</name>
</gene>
<dbReference type="InterPro" id="IPR029058">
    <property type="entry name" value="AB_hydrolase_fold"/>
</dbReference>
<comment type="caution">
    <text evidence="4">The sequence shown here is derived from an EMBL/GenBank/DDBJ whole genome shotgun (WGS) entry which is preliminary data.</text>
</comment>
<sequence>MILYNRLKGLVFTLLLAVVSLQLQAQDKMLTMEDAIINPALQPENLRQLNWVAGSDDFTYVKDNALVRGNAKSTKHNTILTVDKLSSAIQAAGGKEVKSFPMVQWSDANTLVLNMQGKIFNYNLKTGKATIVTTYAADAENAELDPTKQRVAYTKGNNLYISLPGAADVAVTNEKNEGIVNGQAAHRSEFGISKGTFWSPTGKNLAFYRMDQTMVTDYPLVDVAPLPAKLNNIKYPMAGGKSHHVTVGVYNTATKQTTFLKTGEPAEQYLTNITWSPDEKHIYIAVVNRDQNHMKLNQYDATTGEFVKTLLEEKHAKYVEPEKGLYFVPGKPNQFVRVSERTGFDHLYLYDVNGKEIRTLTKGDWMITDVLGFSKDGKKLYYSSTGEGPLERHFYSVDLSNGKSTRLSQGSGTHNATLSPNGNYILDNYSSQVTPRKIWVISSKDGKVAQTLLNAKNPVADYALGEVTIFPIKAEDGTDLYTRMITPPNFDKNKKYPVVVYVYGGPHLQLVTNSWMGGANLWMQLMAQKGYIVFTLDPRGTSGRGLEFEQATFRQLGTVEMADQLRGVEYLKSLPYVDANRLGIHGWSFGGFMTTTLMLKSPETFKVGVAGGPVIDWNYYEIMYTERYMDSPEQNPEGYKNANLLNHVKNLKGKLLMIHGTVDDVVVWQHSLAFLKKAVDEGVLLDYFVYPGHAHNVRGKDRVHLMRKVTQYLEDNLKPATQQ</sequence>
<reference evidence="4 5" key="1">
    <citation type="submission" date="2020-02" db="EMBL/GenBank/DDBJ databases">
        <authorList>
            <person name="Kim M.K."/>
        </authorList>
    </citation>
    <scope>NUCLEOTIDE SEQUENCE [LARGE SCALE GENOMIC DNA]</scope>
    <source>
        <strain evidence="4 5">BT327</strain>
    </source>
</reference>
<dbReference type="GO" id="GO:0006508">
    <property type="term" value="P:proteolysis"/>
    <property type="evidence" value="ECO:0007669"/>
    <property type="project" value="InterPro"/>
</dbReference>
<dbReference type="RefSeq" id="WP_163915005.1">
    <property type="nucleotide sequence ID" value="NZ_JAAGWD010000004.1"/>
</dbReference>
<organism evidence="4 5">
    <name type="scientific">Pontibacter burrus</name>
    <dbReference type="NCBI Taxonomy" id="2704466"/>
    <lineage>
        <taxon>Bacteria</taxon>
        <taxon>Pseudomonadati</taxon>
        <taxon>Bacteroidota</taxon>
        <taxon>Cytophagia</taxon>
        <taxon>Cytophagales</taxon>
        <taxon>Hymenobacteraceae</taxon>
        <taxon>Pontibacter</taxon>
    </lineage>
</organism>
<dbReference type="Proteomes" id="UP000474777">
    <property type="component" value="Unassembled WGS sequence"/>
</dbReference>
<dbReference type="AlphaFoldDB" id="A0A6B3LWX3"/>
<keyword evidence="5" id="KW-1185">Reference proteome</keyword>
<evidence type="ECO:0000259" key="2">
    <source>
        <dbReference type="Pfam" id="PF00326"/>
    </source>
</evidence>
<dbReference type="InterPro" id="IPR001375">
    <property type="entry name" value="Peptidase_S9_cat"/>
</dbReference>
<dbReference type="InterPro" id="IPR002469">
    <property type="entry name" value="Peptidase_S9B_N"/>
</dbReference>
<dbReference type="SUPFAM" id="SSF53474">
    <property type="entry name" value="alpha/beta-Hydrolases"/>
    <property type="match status" value="1"/>
</dbReference>
<dbReference type="SUPFAM" id="SSF82171">
    <property type="entry name" value="DPP6 N-terminal domain-like"/>
    <property type="match status" value="1"/>
</dbReference>
<dbReference type="Gene3D" id="3.40.50.1820">
    <property type="entry name" value="alpha/beta hydrolase"/>
    <property type="match status" value="1"/>
</dbReference>
<evidence type="ECO:0000313" key="5">
    <source>
        <dbReference type="Proteomes" id="UP000474777"/>
    </source>
</evidence>
<accession>A0A6B3LWX3</accession>
<feature type="domain" description="Peptidase S9 prolyl oligopeptidase catalytic" evidence="2">
    <location>
        <begin position="523"/>
        <end position="718"/>
    </location>
</feature>
<feature type="domain" description="Dipeptidylpeptidase IV N-terminal" evidence="3">
    <location>
        <begin position="115"/>
        <end position="435"/>
    </location>
</feature>
<dbReference type="Gene3D" id="2.140.10.30">
    <property type="entry name" value="Dipeptidylpeptidase IV, N-terminal domain"/>
    <property type="match status" value="1"/>
</dbReference>
<feature type="chain" id="PRO_5025505559" evidence="1">
    <location>
        <begin position="26"/>
        <end position="723"/>
    </location>
</feature>
<dbReference type="Pfam" id="PF00326">
    <property type="entry name" value="Peptidase_S9"/>
    <property type="match status" value="1"/>
</dbReference>
<evidence type="ECO:0000259" key="3">
    <source>
        <dbReference type="Pfam" id="PF00930"/>
    </source>
</evidence>
<dbReference type="GO" id="GO:0008239">
    <property type="term" value="F:dipeptidyl-peptidase activity"/>
    <property type="evidence" value="ECO:0007669"/>
    <property type="project" value="TreeGrafter"/>
</dbReference>